<evidence type="ECO:0000313" key="2">
    <source>
        <dbReference type="Proteomes" id="UP000238358"/>
    </source>
</evidence>
<dbReference type="OrthoDB" id="9869980at2"/>
<dbReference type="EMBL" id="CP027569">
    <property type="protein sequence ID" value="AVO28157.1"/>
    <property type="molecule type" value="Genomic_DNA"/>
</dbReference>
<gene>
    <name evidence="1" type="ORF">C6Y28_11240</name>
</gene>
<organism evidence="1 2">
    <name type="scientific">Megasphaera elsdenii</name>
    <dbReference type="NCBI Taxonomy" id="907"/>
    <lineage>
        <taxon>Bacteria</taxon>
        <taxon>Bacillati</taxon>
        <taxon>Bacillota</taxon>
        <taxon>Negativicutes</taxon>
        <taxon>Veillonellales</taxon>
        <taxon>Veillonellaceae</taxon>
        <taxon>Megasphaera</taxon>
    </lineage>
</organism>
<sequence length="144" mass="16872">MSLENQELACVQAFLEDQASERLMTRLLAEAGEDYAWFRRLAQHMFRSHLSPEEQRELLKMAKADTQGDPEKRQAAHDARLLLLKSGMCLSIHESWYLHKVKQMPLEKAFRQTMTRIVVGFGQLMSESEIPNDFEMQLWYRIQG</sequence>
<protein>
    <submittedName>
        <fullName evidence="1">Uncharacterized protein</fullName>
    </submittedName>
</protein>
<dbReference type="Proteomes" id="UP000238358">
    <property type="component" value="Chromosome"/>
</dbReference>
<dbReference type="RefSeq" id="WP_027894524.1">
    <property type="nucleotide sequence ID" value="NZ_CP027569.1"/>
</dbReference>
<proteinExistence type="predicted"/>
<accession>A0A2S0M9Q0</accession>
<reference evidence="1 2" key="1">
    <citation type="journal article" date="2018" name="Genome Announc.">
        <title>Complete genomes of two Megasphaera elsdenii strains, NCIMB 702410 and ATCC 25940.</title>
        <authorList>
            <person name="Hatmaker E.A."/>
            <person name="O'Dell K."/>
            <person name="Riley L.A."/>
            <person name="Klingeman D.M."/>
            <person name="Guss A.M."/>
        </authorList>
    </citation>
    <scope>NUCLEOTIDE SEQUENCE [LARGE SCALE GENOMIC DNA]</scope>
    <source>
        <strain evidence="1 2">NCIMB702410</strain>
    </source>
</reference>
<name>A0A2S0M9Q0_MEGEL</name>
<dbReference type="AlphaFoldDB" id="A0A2S0M9Q0"/>
<evidence type="ECO:0000313" key="1">
    <source>
        <dbReference type="EMBL" id="AVO28157.1"/>
    </source>
</evidence>